<keyword evidence="3" id="KW-1133">Transmembrane helix</keyword>
<dbReference type="Pfam" id="PF00172">
    <property type="entry name" value="Zn_clus"/>
    <property type="match status" value="1"/>
</dbReference>
<dbReference type="SUPFAM" id="SSF57701">
    <property type="entry name" value="Zn2/Cys6 DNA-binding domain"/>
    <property type="match status" value="1"/>
</dbReference>
<feature type="transmembrane region" description="Helical" evidence="3">
    <location>
        <begin position="563"/>
        <end position="587"/>
    </location>
</feature>
<keyword evidence="1" id="KW-0539">Nucleus</keyword>
<feature type="region of interest" description="Disordered" evidence="2">
    <location>
        <begin position="1"/>
        <end position="39"/>
    </location>
</feature>
<dbReference type="PROSITE" id="PS50048">
    <property type="entry name" value="ZN2_CY6_FUNGAL_2"/>
    <property type="match status" value="1"/>
</dbReference>
<evidence type="ECO:0000259" key="4">
    <source>
        <dbReference type="PROSITE" id="PS50048"/>
    </source>
</evidence>
<evidence type="ECO:0000256" key="2">
    <source>
        <dbReference type="SAM" id="MobiDB-lite"/>
    </source>
</evidence>
<accession>A0A6A6T2K1</accession>
<evidence type="ECO:0000313" key="6">
    <source>
        <dbReference type="Proteomes" id="UP000799324"/>
    </source>
</evidence>
<evidence type="ECO:0000313" key="5">
    <source>
        <dbReference type="EMBL" id="KAF2654116.1"/>
    </source>
</evidence>
<dbReference type="PANTHER" id="PTHR47785">
    <property type="entry name" value="ZN(II)2CYS6 TRANSCRIPTION FACTOR (EUROFUNG)-RELATED-RELATED"/>
    <property type="match status" value="1"/>
</dbReference>
<keyword evidence="3" id="KW-0472">Membrane</keyword>
<proteinExistence type="predicted"/>
<dbReference type="InterPro" id="IPR001138">
    <property type="entry name" value="Zn2Cys6_DnaBD"/>
</dbReference>
<keyword evidence="6" id="KW-1185">Reference proteome</keyword>
<dbReference type="EMBL" id="MU004369">
    <property type="protein sequence ID" value="KAF2654116.1"/>
    <property type="molecule type" value="Genomic_DNA"/>
</dbReference>
<sequence length="642" mass="72936">MATKRKHDASPSRNSGRRGPEGADASTSPQAAPGTTAENYPRKRIAIACNVCRFRKTRCDAVKPSCGFCTDLGIECTYRKPTVGDRVKPVSNPPDAITSIERRLSQLEARMESTQQMVQNSPSMLSPNVSITSDILLPRDVGSRRSSVNRNVVEYLNAHTSNGSVGTPVSYDFAYRQSTTEALTARPSLLTFHAPYYIHYEGWDYTAEFYDDEISAGEQLCDQFEELLMQPIDLSRRTTRRLQQSFVENFLRWTPIFDQKTCVTALETAAADNYLRQNPSTCLTYMFLALGAISEDRSESPENQAPGLEYLARGCSILERCSLRTGSLATMQCRLLQASYFKFAIRPMQAWNSITQAARDCMHLLSSRFIDRMNRSEQEAFHRAFWACSTILHELEATMKMHPIGLRHFHELVPLPQFEEEDSGFYYFLAQISLRKFLTQSLEVVGYHSGKVIYAPVVTKELRKQVREWYDHLPSITRFPIDATPVFDCRKSFLRGQYIALFVVLGWPSVLKIIEHGEGEGIPLDQETLSVTRDQAQGCIRGCCLFLGVADEQLMGRKMGTHFTLWAAYAMFATLILTYNCPSLAFVEETRQEHHIRNAYEILRPWSHLPLIHRGLERARILMRQAGLHFDLDAVQHKSGLT</sequence>
<evidence type="ECO:0000256" key="3">
    <source>
        <dbReference type="SAM" id="Phobius"/>
    </source>
</evidence>
<gene>
    <name evidence="5" type="ORF">K491DRAFT_486455</name>
</gene>
<dbReference type="CDD" id="cd00067">
    <property type="entry name" value="GAL4"/>
    <property type="match status" value="1"/>
</dbReference>
<dbReference type="Gene3D" id="4.10.240.10">
    <property type="entry name" value="Zn(2)-C6 fungal-type DNA-binding domain"/>
    <property type="match status" value="1"/>
</dbReference>
<feature type="domain" description="Zn(2)-C6 fungal-type" evidence="4">
    <location>
        <begin position="48"/>
        <end position="78"/>
    </location>
</feature>
<dbReference type="CDD" id="cd12148">
    <property type="entry name" value="fungal_TF_MHR"/>
    <property type="match status" value="1"/>
</dbReference>
<dbReference type="PROSITE" id="PS00463">
    <property type="entry name" value="ZN2_CY6_FUNGAL_1"/>
    <property type="match status" value="1"/>
</dbReference>
<dbReference type="GO" id="GO:0000981">
    <property type="term" value="F:DNA-binding transcription factor activity, RNA polymerase II-specific"/>
    <property type="evidence" value="ECO:0007669"/>
    <property type="project" value="InterPro"/>
</dbReference>
<dbReference type="AlphaFoldDB" id="A0A6A6T2K1"/>
<dbReference type="Proteomes" id="UP000799324">
    <property type="component" value="Unassembled WGS sequence"/>
</dbReference>
<dbReference type="SMART" id="SM00066">
    <property type="entry name" value="GAL4"/>
    <property type="match status" value="1"/>
</dbReference>
<dbReference type="OrthoDB" id="4685598at2759"/>
<keyword evidence="3" id="KW-0812">Transmembrane</keyword>
<dbReference type="InterPro" id="IPR036864">
    <property type="entry name" value="Zn2-C6_fun-type_DNA-bd_sf"/>
</dbReference>
<dbReference type="GO" id="GO:0008270">
    <property type="term" value="F:zinc ion binding"/>
    <property type="evidence" value="ECO:0007669"/>
    <property type="project" value="InterPro"/>
</dbReference>
<protein>
    <recommendedName>
        <fullName evidence="4">Zn(2)-C6 fungal-type domain-containing protein</fullName>
    </recommendedName>
</protein>
<reference evidence="5" key="1">
    <citation type="journal article" date="2020" name="Stud. Mycol.">
        <title>101 Dothideomycetes genomes: a test case for predicting lifestyles and emergence of pathogens.</title>
        <authorList>
            <person name="Haridas S."/>
            <person name="Albert R."/>
            <person name="Binder M."/>
            <person name="Bloem J."/>
            <person name="Labutti K."/>
            <person name="Salamov A."/>
            <person name="Andreopoulos B."/>
            <person name="Baker S."/>
            <person name="Barry K."/>
            <person name="Bills G."/>
            <person name="Bluhm B."/>
            <person name="Cannon C."/>
            <person name="Castanera R."/>
            <person name="Culley D."/>
            <person name="Daum C."/>
            <person name="Ezra D."/>
            <person name="Gonzalez J."/>
            <person name="Henrissat B."/>
            <person name="Kuo A."/>
            <person name="Liang C."/>
            <person name="Lipzen A."/>
            <person name="Lutzoni F."/>
            <person name="Magnuson J."/>
            <person name="Mondo S."/>
            <person name="Nolan M."/>
            <person name="Ohm R."/>
            <person name="Pangilinan J."/>
            <person name="Park H.-J."/>
            <person name="Ramirez L."/>
            <person name="Alfaro M."/>
            <person name="Sun H."/>
            <person name="Tritt A."/>
            <person name="Yoshinaga Y."/>
            <person name="Zwiers L.-H."/>
            <person name="Turgeon B."/>
            <person name="Goodwin S."/>
            <person name="Spatafora J."/>
            <person name="Crous P."/>
            <person name="Grigoriev I."/>
        </authorList>
    </citation>
    <scope>NUCLEOTIDE SEQUENCE</scope>
    <source>
        <strain evidence="5">CBS 122681</strain>
    </source>
</reference>
<organism evidence="5 6">
    <name type="scientific">Lophiostoma macrostomum CBS 122681</name>
    <dbReference type="NCBI Taxonomy" id="1314788"/>
    <lineage>
        <taxon>Eukaryota</taxon>
        <taxon>Fungi</taxon>
        <taxon>Dikarya</taxon>
        <taxon>Ascomycota</taxon>
        <taxon>Pezizomycotina</taxon>
        <taxon>Dothideomycetes</taxon>
        <taxon>Pleosporomycetidae</taxon>
        <taxon>Pleosporales</taxon>
        <taxon>Lophiostomataceae</taxon>
        <taxon>Lophiostoma</taxon>
    </lineage>
</organism>
<dbReference type="InterPro" id="IPR053181">
    <property type="entry name" value="EcdB-like_regulator"/>
</dbReference>
<evidence type="ECO:0000256" key="1">
    <source>
        <dbReference type="ARBA" id="ARBA00023242"/>
    </source>
</evidence>
<name>A0A6A6T2K1_9PLEO</name>